<comment type="caution">
    <text evidence="3">The sequence shown here is derived from an EMBL/GenBank/DDBJ whole genome shotgun (WGS) entry which is preliminary data.</text>
</comment>
<feature type="transmembrane region" description="Helical" evidence="1">
    <location>
        <begin position="233"/>
        <end position="252"/>
    </location>
</feature>
<evidence type="ECO:0000313" key="4">
    <source>
        <dbReference type="Proteomes" id="UP001594351"/>
    </source>
</evidence>
<proteinExistence type="predicted"/>
<gene>
    <name evidence="3" type="ORF">ACFL27_01145</name>
</gene>
<keyword evidence="4" id="KW-1185">Reference proteome</keyword>
<feature type="chain" id="PRO_5046279664" description="DUF5683 domain-containing protein" evidence="2">
    <location>
        <begin position="24"/>
        <end position="285"/>
    </location>
</feature>
<sequence>MDGKLFTQVFASFLIILSSPALAKEVPGQEFFKPSFFLSETDFSQEQAFFTQYSNHLPARNAFFNLEGSVHSSPASRTEGYVWGGIFLTAGVGCTLYGFLERGIFYSQKSIVRNIDNNDGTVSELHFTLYQKNHASPYMAMFTSLGLFFNGTYWMLKDSVEGVDMAEFSLLFSEQKMAAYSIGFGSLVILSAFLSPEYSDEARRGYEIATDSSGRIQYFPIQDERRLYSYRQFSVNMGAGLIYIGFGVWKLLFNDRAEVSFLKVKKGVRCYPVVTPNSLALNFLF</sequence>
<organism evidence="3 4">
    <name type="scientific">candidate division CSSED10-310 bacterium</name>
    <dbReference type="NCBI Taxonomy" id="2855610"/>
    <lineage>
        <taxon>Bacteria</taxon>
        <taxon>Bacteria division CSSED10-310</taxon>
    </lineage>
</organism>
<dbReference type="Proteomes" id="UP001594351">
    <property type="component" value="Unassembled WGS sequence"/>
</dbReference>
<name>A0ABV6YRF0_UNCC1</name>
<feature type="signal peptide" evidence="2">
    <location>
        <begin position="1"/>
        <end position="23"/>
    </location>
</feature>
<evidence type="ECO:0000256" key="1">
    <source>
        <dbReference type="SAM" id="Phobius"/>
    </source>
</evidence>
<keyword evidence="1" id="KW-0472">Membrane</keyword>
<feature type="transmembrane region" description="Helical" evidence="1">
    <location>
        <begin position="176"/>
        <end position="194"/>
    </location>
</feature>
<reference evidence="3 4" key="1">
    <citation type="submission" date="2024-09" db="EMBL/GenBank/DDBJ databases">
        <title>Laminarin stimulates single cell rates of sulfate reduction while oxygen inhibits transcriptomic activity in coastal marine sediment.</title>
        <authorList>
            <person name="Lindsay M."/>
            <person name="Orcutt B."/>
            <person name="Emerson D."/>
            <person name="Stepanauskas R."/>
            <person name="D'Angelo T."/>
        </authorList>
    </citation>
    <scope>NUCLEOTIDE SEQUENCE [LARGE SCALE GENOMIC DNA]</scope>
    <source>
        <strain evidence="3">SAG AM-311-K15</strain>
    </source>
</reference>
<keyword evidence="1" id="KW-0812">Transmembrane</keyword>
<feature type="transmembrane region" description="Helical" evidence="1">
    <location>
        <begin position="81"/>
        <end position="100"/>
    </location>
</feature>
<keyword evidence="2" id="KW-0732">Signal</keyword>
<evidence type="ECO:0008006" key="5">
    <source>
        <dbReference type="Google" id="ProtNLM"/>
    </source>
</evidence>
<protein>
    <recommendedName>
        <fullName evidence="5">DUF5683 domain-containing protein</fullName>
    </recommendedName>
</protein>
<dbReference type="EMBL" id="JBHPBY010000007">
    <property type="protein sequence ID" value="MFC1848787.1"/>
    <property type="molecule type" value="Genomic_DNA"/>
</dbReference>
<keyword evidence="1" id="KW-1133">Transmembrane helix</keyword>
<feature type="transmembrane region" description="Helical" evidence="1">
    <location>
        <begin position="138"/>
        <end position="156"/>
    </location>
</feature>
<evidence type="ECO:0000256" key="2">
    <source>
        <dbReference type="SAM" id="SignalP"/>
    </source>
</evidence>
<evidence type="ECO:0000313" key="3">
    <source>
        <dbReference type="EMBL" id="MFC1848787.1"/>
    </source>
</evidence>
<accession>A0ABV6YRF0</accession>